<gene>
    <name evidence="2" type="ORF">SDC9_82778</name>
</gene>
<organism evidence="2">
    <name type="scientific">bioreactor metagenome</name>
    <dbReference type="NCBI Taxonomy" id="1076179"/>
    <lineage>
        <taxon>unclassified sequences</taxon>
        <taxon>metagenomes</taxon>
        <taxon>ecological metagenomes</taxon>
    </lineage>
</organism>
<keyword evidence="1" id="KW-1133">Transmembrane helix</keyword>
<name>A0A644ZBT6_9ZZZZ</name>
<dbReference type="Pfam" id="PF03845">
    <property type="entry name" value="Spore_permease"/>
    <property type="match status" value="1"/>
</dbReference>
<evidence type="ECO:0008006" key="3">
    <source>
        <dbReference type="Google" id="ProtNLM"/>
    </source>
</evidence>
<dbReference type="InterPro" id="IPR004761">
    <property type="entry name" value="Spore_GerAB"/>
</dbReference>
<feature type="transmembrane region" description="Helical" evidence="1">
    <location>
        <begin position="103"/>
        <end position="121"/>
    </location>
</feature>
<keyword evidence="1" id="KW-0472">Membrane</keyword>
<comment type="caution">
    <text evidence="2">The sequence shown here is derived from an EMBL/GenBank/DDBJ whole genome shotgun (WGS) entry which is preliminary data.</text>
</comment>
<dbReference type="AlphaFoldDB" id="A0A644ZBT6"/>
<feature type="transmembrane region" description="Helical" evidence="1">
    <location>
        <begin position="133"/>
        <end position="153"/>
    </location>
</feature>
<feature type="transmembrane region" description="Helical" evidence="1">
    <location>
        <begin position="68"/>
        <end position="91"/>
    </location>
</feature>
<proteinExistence type="predicted"/>
<feature type="transmembrane region" description="Helical" evidence="1">
    <location>
        <begin position="20"/>
        <end position="42"/>
    </location>
</feature>
<dbReference type="GO" id="GO:0016020">
    <property type="term" value="C:membrane"/>
    <property type="evidence" value="ECO:0007669"/>
    <property type="project" value="InterPro"/>
</dbReference>
<accession>A0A644ZBT6</accession>
<keyword evidence="1" id="KW-0812">Transmembrane</keyword>
<dbReference type="EMBL" id="VSSQ01007525">
    <property type="protein sequence ID" value="MPM36183.1"/>
    <property type="molecule type" value="Genomic_DNA"/>
</dbReference>
<dbReference type="GO" id="GO:0009847">
    <property type="term" value="P:spore germination"/>
    <property type="evidence" value="ECO:0007669"/>
    <property type="project" value="InterPro"/>
</dbReference>
<protein>
    <recommendedName>
        <fullName evidence="3">Spore germination protein</fullName>
    </recommendedName>
</protein>
<reference evidence="2" key="1">
    <citation type="submission" date="2019-08" db="EMBL/GenBank/DDBJ databases">
        <authorList>
            <person name="Kucharzyk K."/>
            <person name="Murdoch R.W."/>
            <person name="Higgins S."/>
            <person name="Loffler F."/>
        </authorList>
    </citation>
    <scope>NUCLEOTIDE SEQUENCE</scope>
</reference>
<evidence type="ECO:0000313" key="2">
    <source>
        <dbReference type="EMBL" id="MPM36183.1"/>
    </source>
</evidence>
<evidence type="ECO:0000256" key="1">
    <source>
        <dbReference type="SAM" id="Phobius"/>
    </source>
</evidence>
<sequence length="159" mass="18271">MGDQIKDKNQIKKQSKHHILYLLVMCLLMMFFVIGSLGYTVAQRMPLPFFSATKMISFIETLDRLEPILLTTWVISDFIIITMFAFISMHIIKSLFAVSETKYFSSPLILLGYFGSQYLTSSRFETELFSNSVVLHLNIVFCFIIPAVILAIGKLRKKI</sequence>